<feature type="compositionally biased region" description="Basic and acidic residues" evidence="3">
    <location>
        <begin position="15"/>
        <end position="36"/>
    </location>
</feature>
<feature type="region of interest" description="Disordered" evidence="3">
    <location>
        <begin position="13"/>
        <end position="65"/>
    </location>
</feature>
<gene>
    <name evidence="4" type="ORF">CYMTET_9296</name>
</gene>
<evidence type="ECO:0000256" key="1">
    <source>
        <dbReference type="PIRSR" id="PIRSR613078-1"/>
    </source>
</evidence>
<dbReference type="Proteomes" id="UP001190700">
    <property type="component" value="Unassembled WGS sequence"/>
</dbReference>
<dbReference type="Gene3D" id="3.40.50.1240">
    <property type="entry name" value="Phosphoglycerate mutase-like"/>
    <property type="match status" value="1"/>
</dbReference>
<evidence type="ECO:0000256" key="2">
    <source>
        <dbReference type="PIRSR" id="PIRSR613078-2"/>
    </source>
</evidence>
<dbReference type="InterPro" id="IPR052765">
    <property type="entry name" value="PGM-Related"/>
</dbReference>
<evidence type="ECO:0000313" key="4">
    <source>
        <dbReference type="EMBL" id="KAK3282997.1"/>
    </source>
</evidence>
<dbReference type="EMBL" id="LGRX02003080">
    <property type="protein sequence ID" value="KAK3282997.1"/>
    <property type="molecule type" value="Genomic_DNA"/>
</dbReference>
<feature type="active site" description="Proton donor/acceptor" evidence="1">
    <location>
        <position position="165"/>
    </location>
</feature>
<feature type="compositionally biased region" description="Basic and acidic residues" evidence="3">
    <location>
        <begin position="44"/>
        <end position="59"/>
    </location>
</feature>
<sequence length="503" mass="56874">MPLSCCWKLSCNKKSSVDKTDVPEGKEPDADSERRAPQSAWHETTGENKVPEKIREKSSFDQVDPVPIGKSLPKRIILIRHGHSEGNADEAVYSQTPDWKVPLSDKGRNQAHQAGLTIREKLLPGDNVYFIVSPYLRTSQTFQEIKKHFKPHEIRGTREEPRIREQDFGNFQDPAGMVEIKKERNRFGRFFYRFPNGESGADVYDRIDAFTGSLIRSFKHFDASTTVVIVTHGIALRVFLMRWFHWSVETFEQIWNPGNCDMCSLTFTPHGYVLDPSASKVLGIDYDQLIDPCESAMNFVDGCQPVDMHFDDDVASTEFSSLPSSVRSPSVCKHSDISSSETADFHALTQASRDQRLCKVFETHRIPGMGVDVNQFYQNLLRTNGNIVTRKKVKEALLQHVQVELGENQRNTEGSQVASNPRCILNLEEFIRVIHKLEEATGCLEDEILDLWPDTSESTSSPPELTEAKSSIFTRSETDDVAAYLFQVRTSKAAQQGKPGVQK</sequence>
<feature type="binding site" evidence="2">
    <location>
        <begin position="80"/>
        <end position="87"/>
    </location>
    <ligand>
        <name>substrate</name>
    </ligand>
</feature>
<dbReference type="AlphaFoldDB" id="A0AAE0GRL3"/>
<comment type="caution">
    <text evidence="4">The sequence shown here is derived from an EMBL/GenBank/DDBJ whole genome shotgun (WGS) entry which is preliminary data.</text>
</comment>
<evidence type="ECO:0000313" key="5">
    <source>
        <dbReference type="Proteomes" id="UP001190700"/>
    </source>
</evidence>
<name>A0AAE0GRL3_9CHLO</name>
<dbReference type="PANTHER" id="PTHR46192">
    <property type="entry name" value="BROAD-RANGE ACID PHOSPHATASE DET1"/>
    <property type="match status" value="1"/>
</dbReference>
<dbReference type="CDD" id="cd07067">
    <property type="entry name" value="HP_PGM_like"/>
    <property type="match status" value="1"/>
</dbReference>
<dbReference type="SMART" id="SM00855">
    <property type="entry name" value="PGAM"/>
    <property type="match status" value="1"/>
</dbReference>
<proteinExistence type="predicted"/>
<dbReference type="InterPro" id="IPR013078">
    <property type="entry name" value="His_Pase_superF_clade-1"/>
</dbReference>
<organism evidence="4 5">
    <name type="scientific">Cymbomonas tetramitiformis</name>
    <dbReference type="NCBI Taxonomy" id="36881"/>
    <lineage>
        <taxon>Eukaryota</taxon>
        <taxon>Viridiplantae</taxon>
        <taxon>Chlorophyta</taxon>
        <taxon>Pyramimonadophyceae</taxon>
        <taxon>Pyramimonadales</taxon>
        <taxon>Pyramimonadaceae</taxon>
        <taxon>Cymbomonas</taxon>
    </lineage>
</organism>
<evidence type="ECO:0000256" key="3">
    <source>
        <dbReference type="SAM" id="MobiDB-lite"/>
    </source>
</evidence>
<accession>A0AAE0GRL3</accession>
<dbReference type="SUPFAM" id="SSF53254">
    <property type="entry name" value="Phosphoglycerate mutase-like"/>
    <property type="match status" value="1"/>
</dbReference>
<feature type="active site" description="Tele-phosphohistidine intermediate" evidence="1">
    <location>
        <position position="81"/>
    </location>
</feature>
<dbReference type="InterPro" id="IPR029033">
    <property type="entry name" value="His_PPase_superfam"/>
</dbReference>
<feature type="region of interest" description="Disordered" evidence="3">
    <location>
        <begin position="453"/>
        <end position="472"/>
    </location>
</feature>
<feature type="compositionally biased region" description="Low complexity" evidence="3">
    <location>
        <begin position="453"/>
        <end position="465"/>
    </location>
</feature>
<protein>
    <submittedName>
        <fullName evidence="4">Uncharacterized protein</fullName>
    </submittedName>
</protein>
<keyword evidence="5" id="KW-1185">Reference proteome</keyword>
<dbReference type="Pfam" id="PF00300">
    <property type="entry name" value="His_Phos_1"/>
    <property type="match status" value="1"/>
</dbReference>
<feature type="binding site" evidence="2">
    <location>
        <position position="137"/>
    </location>
    <ligand>
        <name>substrate</name>
    </ligand>
</feature>
<reference evidence="4 5" key="1">
    <citation type="journal article" date="2015" name="Genome Biol. Evol.">
        <title>Comparative Genomics of a Bacterivorous Green Alga Reveals Evolutionary Causalities and Consequences of Phago-Mixotrophic Mode of Nutrition.</title>
        <authorList>
            <person name="Burns J.A."/>
            <person name="Paasch A."/>
            <person name="Narechania A."/>
            <person name="Kim E."/>
        </authorList>
    </citation>
    <scope>NUCLEOTIDE SEQUENCE [LARGE SCALE GENOMIC DNA]</scope>
    <source>
        <strain evidence="4 5">PLY_AMNH</strain>
    </source>
</reference>